<reference evidence="2 3" key="1">
    <citation type="submission" date="2019-07" db="EMBL/GenBank/DDBJ databases">
        <title>De Novo Assembly of kiwifruit Actinidia rufa.</title>
        <authorList>
            <person name="Sugita-Konishi S."/>
            <person name="Sato K."/>
            <person name="Mori E."/>
            <person name="Abe Y."/>
            <person name="Kisaki G."/>
            <person name="Hamano K."/>
            <person name="Suezawa K."/>
            <person name="Otani M."/>
            <person name="Fukuda T."/>
            <person name="Manabe T."/>
            <person name="Gomi K."/>
            <person name="Tabuchi M."/>
            <person name="Akimitsu K."/>
            <person name="Kataoka I."/>
        </authorList>
    </citation>
    <scope>NUCLEOTIDE SEQUENCE [LARGE SCALE GENOMIC DNA]</scope>
    <source>
        <strain evidence="3">cv. Fuchu</strain>
    </source>
</reference>
<feature type="domain" description="Sieve element occlusion N-terminal" evidence="1">
    <location>
        <begin position="5"/>
        <end position="72"/>
    </location>
</feature>
<dbReference type="Proteomes" id="UP000585474">
    <property type="component" value="Unassembled WGS sequence"/>
</dbReference>
<name>A0A7J0H7J3_9ERIC</name>
<dbReference type="InterPro" id="IPR027942">
    <property type="entry name" value="SEO_N"/>
</dbReference>
<dbReference type="EMBL" id="BJWL01000027">
    <property type="protein sequence ID" value="GFZ19077.1"/>
    <property type="molecule type" value="Genomic_DNA"/>
</dbReference>
<evidence type="ECO:0000313" key="3">
    <source>
        <dbReference type="Proteomes" id="UP000585474"/>
    </source>
</evidence>
<proteinExistence type="predicted"/>
<dbReference type="AlphaFoldDB" id="A0A7J0H7J3"/>
<comment type="caution">
    <text evidence="2">The sequence shown here is derived from an EMBL/GenBank/DDBJ whole genome shotgun (WGS) entry which is preliminary data.</text>
</comment>
<evidence type="ECO:0000259" key="1">
    <source>
        <dbReference type="Pfam" id="PF14576"/>
    </source>
</evidence>
<gene>
    <name evidence="2" type="ORF">Acr_27g0008160</name>
</gene>
<dbReference type="Pfam" id="PF14576">
    <property type="entry name" value="SEO_N"/>
    <property type="match status" value="1"/>
</dbReference>
<dbReference type="OrthoDB" id="1744702at2759"/>
<accession>A0A7J0H7J3</accession>
<sequence length="125" mass="13713">MSTNSDNNVLMEQIQGTHNPDCCEIDVKPLLHIFEDIVRRATPIHTNAILRSSAWSPSYSHQTSVWVSKDSMVSISVVEYQRLLAAVSATATLAQTSAYVACVAWVIDSGAFNHMIGYTSVLLDV</sequence>
<protein>
    <recommendedName>
        <fullName evidence="1">Sieve element occlusion N-terminal domain-containing protein</fullName>
    </recommendedName>
</protein>
<organism evidence="2 3">
    <name type="scientific">Actinidia rufa</name>
    <dbReference type="NCBI Taxonomy" id="165716"/>
    <lineage>
        <taxon>Eukaryota</taxon>
        <taxon>Viridiplantae</taxon>
        <taxon>Streptophyta</taxon>
        <taxon>Embryophyta</taxon>
        <taxon>Tracheophyta</taxon>
        <taxon>Spermatophyta</taxon>
        <taxon>Magnoliopsida</taxon>
        <taxon>eudicotyledons</taxon>
        <taxon>Gunneridae</taxon>
        <taxon>Pentapetalae</taxon>
        <taxon>asterids</taxon>
        <taxon>Ericales</taxon>
        <taxon>Actinidiaceae</taxon>
        <taxon>Actinidia</taxon>
    </lineage>
</organism>
<evidence type="ECO:0000313" key="2">
    <source>
        <dbReference type="EMBL" id="GFZ19077.1"/>
    </source>
</evidence>
<keyword evidence="3" id="KW-1185">Reference proteome</keyword>